<dbReference type="Gene3D" id="3.40.850.10">
    <property type="entry name" value="Kinesin motor domain"/>
    <property type="match status" value="1"/>
</dbReference>
<proteinExistence type="inferred from homology"/>
<feature type="non-terminal residue" evidence="5">
    <location>
        <position position="1"/>
    </location>
</feature>
<keyword evidence="3" id="KW-0175">Coiled coil</keyword>
<comment type="similarity">
    <text evidence="2">Belongs to the TRAFAC class myosin-kinesin ATPase superfamily. Kinesin family.</text>
</comment>
<gene>
    <name evidence="5" type="ORF">IFM89_007082</name>
</gene>
<evidence type="ECO:0000256" key="3">
    <source>
        <dbReference type="SAM" id="Coils"/>
    </source>
</evidence>
<reference evidence="5 6" key="1">
    <citation type="submission" date="2020-10" db="EMBL/GenBank/DDBJ databases">
        <title>The Coptis chinensis genome and diversification of protoberbering-type alkaloids.</title>
        <authorList>
            <person name="Wang B."/>
            <person name="Shu S."/>
            <person name="Song C."/>
            <person name="Liu Y."/>
        </authorList>
    </citation>
    <scope>NUCLEOTIDE SEQUENCE [LARGE SCALE GENOMIC DNA]</scope>
    <source>
        <strain evidence="5">HL-2020</strain>
        <tissue evidence="5">Leaf</tissue>
    </source>
</reference>
<evidence type="ECO:0000259" key="4">
    <source>
        <dbReference type="PROSITE" id="PS50067"/>
    </source>
</evidence>
<evidence type="ECO:0000256" key="2">
    <source>
        <dbReference type="PROSITE-ProRule" id="PRU00283"/>
    </source>
</evidence>
<dbReference type="GO" id="GO:0005871">
    <property type="term" value="C:kinesin complex"/>
    <property type="evidence" value="ECO:0007669"/>
    <property type="project" value="TreeGrafter"/>
</dbReference>
<feature type="coiled-coil region" evidence="3">
    <location>
        <begin position="79"/>
        <end position="176"/>
    </location>
</feature>
<dbReference type="EMBL" id="JADFTS010000008">
    <property type="protein sequence ID" value="KAF9591752.1"/>
    <property type="molecule type" value="Genomic_DNA"/>
</dbReference>
<dbReference type="PANTHER" id="PTHR24115:SF416">
    <property type="entry name" value="KINESIN-LIKE PROTEIN KIN-10A"/>
    <property type="match status" value="1"/>
</dbReference>
<keyword evidence="6" id="KW-1185">Reference proteome</keyword>
<dbReference type="InterPro" id="IPR036961">
    <property type="entry name" value="Kinesin_motor_dom_sf"/>
</dbReference>
<sequence length="263" mass="30415">DSFEDDKSKILMILCASPDPKEMHKTISTLEYGAKAKCIVRGGHTPNKDKIGSEAGSSVILGSRIAAMDQFIIKLQMENRHREKERNEAHKELMKKEEEVAALRDKLELMERRKPVESEEEINLKVKEREKILKLELEKKLQECQKMADEFVEMGKRRMEEKILQQQKELELLRRRCRSRDCTLADLRKLIEINLDEDTIKQGFSFLMLGDPPGAPVIKEKEATVQASKLPICNNQMNYHLACLRPLKIIQRPNNLPFSSFGE</sequence>
<dbReference type="GO" id="GO:0003777">
    <property type="term" value="F:microtubule motor activity"/>
    <property type="evidence" value="ECO:0007669"/>
    <property type="project" value="InterPro"/>
</dbReference>
<dbReference type="GO" id="GO:0007018">
    <property type="term" value="P:microtubule-based movement"/>
    <property type="evidence" value="ECO:0007669"/>
    <property type="project" value="InterPro"/>
</dbReference>
<dbReference type="SUPFAM" id="SSF52540">
    <property type="entry name" value="P-loop containing nucleoside triphosphate hydrolases"/>
    <property type="match status" value="1"/>
</dbReference>
<dbReference type="GO" id="GO:0005524">
    <property type="term" value="F:ATP binding"/>
    <property type="evidence" value="ECO:0007669"/>
    <property type="project" value="InterPro"/>
</dbReference>
<dbReference type="AlphaFoldDB" id="A0A835H4S3"/>
<protein>
    <recommendedName>
        <fullName evidence="4">Kinesin motor domain-containing protein</fullName>
    </recommendedName>
</protein>
<dbReference type="PANTHER" id="PTHR24115">
    <property type="entry name" value="KINESIN-RELATED"/>
    <property type="match status" value="1"/>
</dbReference>
<accession>A0A835H4S3</accession>
<dbReference type="PROSITE" id="PS50067">
    <property type="entry name" value="KINESIN_MOTOR_2"/>
    <property type="match status" value="1"/>
</dbReference>
<dbReference type="GO" id="GO:0005874">
    <property type="term" value="C:microtubule"/>
    <property type="evidence" value="ECO:0007669"/>
    <property type="project" value="TreeGrafter"/>
</dbReference>
<name>A0A835H4S3_9MAGN</name>
<dbReference type="GO" id="GO:0016887">
    <property type="term" value="F:ATP hydrolysis activity"/>
    <property type="evidence" value="ECO:0007669"/>
    <property type="project" value="TreeGrafter"/>
</dbReference>
<comment type="caution">
    <text evidence="5">The sequence shown here is derived from an EMBL/GenBank/DDBJ whole genome shotgun (WGS) entry which is preliminary data.</text>
</comment>
<dbReference type="InterPro" id="IPR027417">
    <property type="entry name" value="P-loop_NTPase"/>
</dbReference>
<evidence type="ECO:0000313" key="6">
    <source>
        <dbReference type="Proteomes" id="UP000631114"/>
    </source>
</evidence>
<evidence type="ECO:0000313" key="5">
    <source>
        <dbReference type="EMBL" id="KAF9591752.1"/>
    </source>
</evidence>
<comment type="caution">
    <text evidence="2">Lacks conserved residue(s) required for the propagation of feature annotation.</text>
</comment>
<keyword evidence="1" id="KW-0505">Motor protein</keyword>
<dbReference type="InterPro" id="IPR027640">
    <property type="entry name" value="Kinesin-like_fam"/>
</dbReference>
<dbReference type="GO" id="GO:0008017">
    <property type="term" value="F:microtubule binding"/>
    <property type="evidence" value="ECO:0007669"/>
    <property type="project" value="InterPro"/>
</dbReference>
<evidence type="ECO:0000256" key="1">
    <source>
        <dbReference type="ARBA" id="ARBA00023175"/>
    </source>
</evidence>
<dbReference type="InterPro" id="IPR001752">
    <property type="entry name" value="Kinesin_motor_dom"/>
</dbReference>
<feature type="domain" description="Kinesin motor" evidence="4">
    <location>
        <begin position="1"/>
        <end position="39"/>
    </location>
</feature>
<dbReference type="OrthoDB" id="3176171at2759"/>
<dbReference type="Proteomes" id="UP000631114">
    <property type="component" value="Unassembled WGS sequence"/>
</dbReference>
<organism evidence="5 6">
    <name type="scientific">Coptis chinensis</name>
    <dbReference type="NCBI Taxonomy" id="261450"/>
    <lineage>
        <taxon>Eukaryota</taxon>
        <taxon>Viridiplantae</taxon>
        <taxon>Streptophyta</taxon>
        <taxon>Embryophyta</taxon>
        <taxon>Tracheophyta</taxon>
        <taxon>Spermatophyta</taxon>
        <taxon>Magnoliopsida</taxon>
        <taxon>Ranunculales</taxon>
        <taxon>Ranunculaceae</taxon>
        <taxon>Coptidoideae</taxon>
        <taxon>Coptis</taxon>
    </lineage>
</organism>